<gene>
    <name evidence="7" type="ORF">Esi_0003_0205</name>
</gene>
<dbReference type="InterPro" id="IPR029000">
    <property type="entry name" value="Cyclophilin-like_dom_sf"/>
</dbReference>
<evidence type="ECO:0000313" key="8">
    <source>
        <dbReference type="Proteomes" id="UP000002630"/>
    </source>
</evidence>
<keyword evidence="2 5" id="KW-0697">Rotamase</keyword>
<comment type="similarity">
    <text evidence="4">Belongs to the cyclophilin-type PPIase family. PPIL3 subfamily.</text>
</comment>
<dbReference type="PANTHER" id="PTHR45625">
    <property type="entry name" value="PEPTIDYL-PROLYL CIS-TRANS ISOMERASE-RELATED"/>
    <property type="match status" value="1"/>
</dbReference>
<dbReference type="FunFam" id="2.40.100.10:FF:000012">
    <property type="entry name" value="Peptidyl-prolyl cis-trans isomerase"/>
    <property type="match status" value="1"/>
</dbReference>
<dbReference type="GO" id="GO:0006457">
    <property type="term" value="P:protein folding"/>
    <property type="evidence" value="ECO:0007669"/>
    <property type="project" value="InterPro"/>
</dbReference>
<dbReference type="PANTHER" id="PTHR45625:SF2">
    <property type="entry name" value="PEPTIDYL-PROLYL CIS-TRANS ISOMERASE-LIKE 3"/>
    <property type="match status" value="1"/>
</dbReference>
<organism evidence="7 8">
    <name type="scientific">Ectocarpus siliculosus</name>
    <name type="common">Brown alga</name>
    <name type="synonym">Conferva siliculosa</name>
    <dbReference type="NCBI Taxonomy" id="2880"/>
    <lineage>
        <taxon>Eukaryota</taxon>
        <taxon>Sar</taxon>
        <taxon>Stramenopiles</taxon>
        <taxon>Ochrophyta</taxon>
        <taxon>PX clade</taxon>
        <taxon>Phaeophyceae</taxon>
        <taxon>Ectocarpales</taxon>
        <taxon>Ectocarpaceae</taxon>
        <taxon>Ectocarpus</taxon>
    </lineage>
</organism>
<evidence type="ECO:0000313" key="7">
    <source>
        <dbReference type="EMBL" id="CBJ25554.1"/>
    </source>
</evidence>
<dbReference type="CDD" id="cd01928">
    <property type="entry name" value="Cyclophilin_PPIL3_like"/>
    <property type="match status" value="1"/>
</dbReference>
<dbReference type="InterPro" id="IPR044666">
    <property type="entry name" value="Cyclophilin_A-like"/>
</dbReference>
<comment type="catalytic activity">
    <reaction evidence="1 5">
        <text>[protein]-peptidylproline (omega=180) = [protein]-peptidylproline (omega=0)</text>
        <dbReference type="Rhea" id="RHEA:16237"/>
        <dbReference type="Rhea" id="RHEA-COMP:10747"/>
        <dbReference type="Rhea" id="RHEA-COMP:10748"/>
        <dbReference type="ChEBI" id="CHEBI:83833"/>
        <dbReference type="ChEBI" id="CHEBI:83834"/>
        <dbReference type="EC" id="5.2.1.8"/>
    </reaction>
</comment>
<dbReference type="PIRSF" id="PIRSF001467">
    <property type="entry name" value="Peptidylpro_ismrse"/>
    <property type="match status" value="1"/>
</dbReference>
<dbReference type="PROSITE" id="PS50072">
    <property type="entry name" value="CSA_PPIASE_2"/>
    <property type="match status" value="1"/>
</dbReference>
<dbReference type="AlphaFoldDB" id="D7FW34"/>
<proteinExistence type="inferred from homology"/>
<dbReference type="InterPro" id="IPR002130">
    <property type="entry name" value="Cyclophilin-type_PPIase_dom"/>
</dbReference>
<dbReference type="OMA" id="VPFHRVM"/>
<evidence type="ECO:0000256" key="1">
    <source>
        <dbReference type="ARBA" id="ARBA00000971"/>
    </source>
</evidence>
<dbReference type="InterPro" id="IPR020892">
    <property type="entry name" value="Cyclophilin-type_PPIase_CS"/>
</dbReference>
<dbReference type="InterPro" id="IPR024936">
    <property type="entry name" value="Cyclophilin-type_PPIase"/>
</dbReference>
<evidence type="ECO:0000256" key="5">
    <source>
        <dbReference type="RuleBase" id="RU363019"/>
    </source>
</evidence>
<keyword evidence="3 5" id="KW-0413">Isomerase</keyword>
<name>D7FW34_ECTSI</name>
<evidence type="ECO:0000256" key="3">
    <source>
        <dbReference type="ARBA" id="ARBA00023235"/>
    </source>
</evidence>
<reference evidence="7 8" key="1">
    <citation type="journal article" date="2010" name="Nature">
        <title>The Ectocarpus genome and the independent evolution of multicellularity in brown algae.</title>
        <authorList>
            <person name="Cock J.M."/>
            <person name="Sterck L."/>
            <person name="Rouze P."/>
            <person name="Scornet D."/>
            <person name="Allen A.E."/>
            <person name="Amoutzias G."/>
            <person name="Anthouard V."/>
            <person name="Artiguenave F."/>
            <person name="Aury J.M."/>
            <person name="Badger J.H."/>
            <person name="Beszteri B."/>
            <person name="Billiau K."/>
            <person name="Bonnet E."/>
            <person name="Bothwell J.H."/>
            <person name="Bowler C."/>
            <person name="Boyen C."/>
            <person name="Brownlee C."/>
            <person name="Carrano C.J."/>
            <person name="Charrier B."/>
            <person name="Cho G.Y."/>
            <person name="Coelho S.M."/>
            <person name="Collen J."/>
            <person name="Corre E."/>
            <person name="Da Silva C."/>
            <person name="Delage L."/>
            <person name="Delaroque N."/>
            <person name="Dittami S.M."/>
            <person name="Doulbeau S."/>
            <person name="Elias M."/>
            <person name="Farnham G."/>
            <person name="Gachon C.M."/>
            <person name="Gschloessl B."/>
            <person name="Heesch S."/>
            <person name="Jabbari K."/>
            <person name="Jubin C."/>
            <person name="Kawai H."/>
            <person name="Kimura K."/>
            <person name="Kloareg B."/>
            <person name="Kupper F.C."/>
            <person name="Lang D."/>
            <person name="Le Bail A."/>
            <person name="Leblanc C."/>
            <person name="Lerouge P."/>
            <person name="Lohr M."/>
            <person name="Lopez P.J."/>
            <person name="Martens C."/>
            <person name="Maumus F."/>
            <person name="Michel G."/>
            <person name="Miranda-Saavedra D."/>
            <person name="Morales J."/>
            <person name="Moreau H."/>
            <person name="Motomura T."/>
            <person name="Nagasato C."/>
            <person name="Napoli C.A."/>
            <person name="Nelson D.R."/>
            <person name="Nyvall-Collen P."/>
            <person name="Peters A.F."/>
            <person name="Pommier C."/>
            <person name="Potin P."/>
            <person name="Poulain J."/>
            <person name="Quesneville H."/>
            <person name="Read B."/>
            <person name="Rensing S.A."/>
            <person name="Ritter A."/>
            <person name="Rousvoal S."/>
            <person name="Samanta M."/>
            <person name="Samson G."/>
            <person name="Schroeder D.C."/>
            <person name="Segurens B."/>
            <person name="Strittmatter M."/>
            <person name="Tonon T."/>
            <person name="Tregear J.W."/>
            <person name="Valentin K."/>
            <person name="von Dassow P."/>
            <person name="Yamagishi T."/>
            <person name="Van de Peer Y."/>
            <person name="Wincker P."/>
        </authorList>
    </citation>
    <scope>NUCLEOTIDE SEQUENCE [LARGE SCALE GENOMIC DNA]</scope>
    <source>
        <strain evidence="8">Ec32 / CCAP1310/4</strain>
    </source>
</reference>
<comment type="function">
    <text evidence="5">PPIases accelerate the folding of proteins. It catalyzes the cis-trans isomerization of proline imidic peptide bonds in oligopeptides.</text>
</comment>
<dbReference type="SUPFAM" id="SSF50891">
    <property type="entry name" value="Cyclophilin-like"/>
    <property type="match status" value="1"/>
</dbReference>
<evidence type="ECO:0000256" key="2">
    <source>
        <dbReference type="ARBA" id="ARBA00023110"/>
    </source>
</evidence>
<dbReference type="Proteomes" id="UP000002630">
    <property type="component" value="Linkage Group LG02"/>
</dbReference>
<feature type="domain" description="PPIase cyclophilin-type" evidence="6">
    <location>
        <begin position="6"/>
        <end position="153"/>
    </location>
</feature>
<dbReference type="EC" id="5.2.1.8" evidence="5"/>
<dbReference type="InParanoid" id="D7FW34"/>
<protein>
    <recommendedName>
        <fullName evidence="5">Peptidyl-prolyl cis-trans isomerase</fullName>
        <shortName evidence="5">PPIase</shortName>
        <ecNumber evidence="5">5.2.1.8</ecNumber>
    </recommendedName>
</protein>
<accession>D7FW34</accession>
<keyword evidence="8" id="KW-1185">Reference proteome</keyword>
<dbReference type="GO" id="GO:0003755">
    <property type="term" value="F:peptidyl-prolyl cis-trans isomerase activity"/>
    <property type="evidence" value="ECO:0007669"/>
    <property type="project" value="UniProtKB-UniRule"/>
</dbReference>
<dbReference type="STRING" id="2880.D7FW34"/>
<dbReference type="GO" id="GO:0071013">
    <property type="term" value="C:catalytic step 2 spliceosome"/>
    <property type="evidence" value="ECO:0007669"/>
    <property type="project" value="TreeGrafter"/>
</dbReference>
<dbReference type="EMBL" id="FN649727">
    <property type="protein sequence ID" value="CBJ25554.1"/>
    <property type="molecule type" value="Genomic_DNA"/>
</dbReference>
<dbReference type="PROSITE" id="PS00170">
    <property type="entry name" value="CSA_PPIASE_1"/>
    <property type="match status" value="1"/>
</dbReference>
<dbReference type="OrthoDB" id="271386at2759"/>
<dbReference type="FunCoup" id="D7FW34">
    <property type="interactions" value="444"/>
</dbReference>
<dbReference type="Pfam" id="PF00160">
    <property type="entry name" value="Pro_isomerase"/>
    <property type="match status" value="1"/>
</dbReference>
<evidence type="ECO:0000256" key="4">
    <source>
        <dbReference type="ARBA" id="ARBA00038286"/>
    </source>
</evidence>
<dbReference type="Gene3D" id="2.40.100.10">
    <property type="entry name" value="Cyclophilin-like"/>
    <property type="match status" value="1"/>
</dbReference>
<dbReference type="PRINTS" id="PR00153">
    <property type="entry name" value="CSAPPISMRASE"/>
</dbReference>
<evidence type="ECO:0000259" key="6">
    <source>
        <dbReference type="PROSITE" id="PS50072"/>
    </source>
</evidence>
<dbReference type="eggNOG" id="KOG0884">
    <property type="taxonomic scope" value="Eukaryota"/>
</dbReference>
<sequence>MSVTLETSLGDIKIEVFCDTVPRTAENFLAHCASGYYDGTKFHRNIKGFMVQGGDPLGTGKGGESIWGGPFPDEFHPDNKHDRRGMVSMASKGPNTNKSQFFITYTRQPHLNNVYTVFGKVIDGLDVLDVIEKAPVGKKERPLTEIIIKHVTIHANPVAEK</sequence>
<dbReference type="EMBL" id="FN648486">
    <property type="protein sequence ID" value="CBJ25554.1"/>
    <property type="molecule type" value="Genomic_DNA"/>
</dbReference>